<feature type="transmembrane region" description="Helical" evidence="6">
    <location>
        <begin position="496"/>
        <end position="516"/>
    </location>
</feature>
<evidence type="ECO:0000256" key="2">
    <source>
        <dbReference type="ARBA" id="ARBA00022692"/>
    </source>
</evidence>
<dbReference type="InterPro" id="IPR011701">
    <property type="entry name" value="MFS"/>
</dbReference>
<dbReference type="EMBL" id="KV878888">
    <property type="protein sequence ID" value="OJJ89016.1"/>
    <property type="molecule type" value="Genomic_DNA"/>
</dbReference>
<feature type="domain" description="Major facilitator superfamily (MFS) profile" evidence="7">
    <location>
        <begin position="85"/>
        <end position="523"/>
    </location>
</feature>
<dbReference type="VEuPathDB" id="FungiDB:ASPGLDRAFT_62614"/>
<dbReference type="Proteomes" id="UP000184300">
    <property type="component" value="Unassembled WGS sequence"/>
</dbReference>
<dbReference type="RefSeq" id="XP_022405678.1">
    <property type="nucleotide sequence ID" value="XM_022548549.1"/>
</dbReference>
<feature type="transmembrane region" description="Helical" evidence="6">
    <location>
        <begin position="466"/>
        <end position="484"/>
    </location>
</feature>
<dbReference type="Gene3D" id="1.20.1250.20">
    <property type="entry name" value="MFS general substrate transporter like domains"/>
    <property type="match status" value="1"/>
</dbReference>
<feature type="transmembrane region" description="Helical" evidence="6">
    <location>
        <begin position="207"/>
        <end position="232"/>
    </location>
</feature>
<evidence type="ECO:0000256" key="4">
    <source>
        <dbReference type="ARBA" id="ARBA00023136"/>
    </source>
</evidence>
<feature type="transmembrane region" description="Helical" evidence="6">
    <location>
        <begin position="317"/>
        <end position="339"/>
    </location>
</feature>
<feature type="transmembrane region" description="Helical" evidence="6">
    <location>
        <begin position="423"/>
        <end position="445"/>
    </location>
</feature>
<dbReference type="PANTHER" id="PTHR23502">
    <property type="entry name" value="MAJOR FACILITATOR SUPERFAMILY"/>
    <property type="match status" value="1"/>
</dbReference>
<keyword evidence="9" id="KW-1185">Reference proteome</keyword>
<evidence type="ECO:0000256" key="5">
    <source>
        <dbReference type="SAM" id="MobiDB-lite"/>
    </source>
</evidence>
<dbReference type="STRING" id="1160497.A0A1L9VYN4"/>
<evidence type="ECO:0000259" key="7">
    <source>
        <dbReference type="PROSITE" id="PS50850"/>
    </source>
</evidence>
<evidence type="ECO:0000256" key="1">
    <source>
        <dbReference type="ARBA" id="ARBA00004141"/>
    </source>
</evidence>
<evidence type="ECO:0000313" key="9">
    <source>
        <dbReference type="Proteomes" id="UP000184300"/>
    </source>
</evidence>
<feature type="transmembrane region" description="Helical" evidence="6">
    <location>
        <begin position="397"/>
        <end position="417"/>
    </location>
</feature>
<dbReference type="GeneID" id="34464809"/>
<dbReference type="InterPro" id="IPR020846">
    <property type="entry name" value="MFS_dom"/>
</dbReference>
<feature type="transmembrane region" description="Helical" evidence="6">
    <location>
        <begin position="238"/>
        <end position="258"/>
    </location>
</feature>
<keyword evidence="4 6" id="KW-0472">Membrane</keyword>
<protein>
    <recommendedName>
        <fullName evidence="7">Major facilitator superfamily (MFS) profile domain-containing protein</fullName>
    </recommendedName>
</protein>
<dbReference type="PROSITE" id="PS50850">
    <property type="entry name" value="MFS"/>
    <property type="match status" value="1"/>
</dbReference>
<sequence>MLQPSETVRHSRTLSENLTDPLPISHRHRSFSVSLDDEKPPEYHIPVAGRASLGQPESRGQVVLTEYDCYDELGFCFPTWRKWMIISVIFLVQVSMNFNTSLYSNAINGISQEFGVSLQAARCGAMVYLVTYAFGCELWAPWSEELGRKPILQLSMFLTNIWQLPVALAPNFATIMVGRAFGGLSLAGGSVTLGMIADLWESDDQQYAVACVVFSSVGGSVLGPLIGGFIQAFLPWPWAMWIQLIFGGFAQIIHLLLVPETRTSIMIDNIAKRRRKEDGISNVCGPNEVLPWKERFSARKILTTWIRPFKMLLTEPIVLTLSLLSGFSDALIFMFIQSFGMVYAQWGFSTVAVGLSFIPILVGYIIAWLSMFPVIHRTSKKRKLNPNDEHAQYESRLWWLLYTAPCLPIGLIGFAWTSLGPPVHWMGTMVFAAIVGVANYTIYMTTIDYMVCAYGPYSASATGGNGFSRDILAGVLTVPATPFFSNIGAPNRNLEYASTILSCISVLLVISAYVVYWKGPILRKNSPFAQQLSSARKEDASRRASMTYSGRGTQSRKNSGYSRTGMTT</sequence>
<evidence type="ECO:0000313" key="8">
    <source>
        <dbReference type="EMBL" id="OJJ89016.1"/>
    </source>
</evidence>
<dbReference type="PANTHER" id="PTHR23502:SF13">
    <property type="entry name" value="MULTIDRUG TRANSPORTER, PUTATIVE (AFU_ORTHOLOGUE AFUA_2G12550)-RELATED"/>
    <property type="match status" value="1"/>
</dbReference>
<accession>A0A1L9VYN4</accession>
<dbReference type="SUPFAM" id="SSF103473">
    <property type="entry name" value="MFS general substrate transporter"/>
    <property type="match status" value="1"/>
</dbReference>
<name>A0A1L9VYN4_ASPGL</name>
<feature type="region of interest" description="Disordered" evidence="5">
    <location>
        <begin position="533"/>
        <end position="568"/>
    </location>
</feature>
<dbReference type="InterPro" id="IPR036259">
    <property type="entry name" value="MFS_trans_sf"/>
</dbReference>
<dbReference type="GO" id="GO:0005886">
    <property type="term" value="C:plasma membrane"/>
    <property type="evidence" value="ECO:0007669"/>
    <property type="project" value="TreeGrafter"/>
</dbReference>
<evidence type="ECO:0000256" key="6">
    <source>
        <dbReference type="SAM" id="Phobius"/>
    </source>
</evidence>
<dbReference type="AlphaFoldDB" id="A0A1L9VYN4"/>
<feature type="transmembrane region" description="Helical" evidence="6">
    <location>
        <begin position="180"/>
        <end position="200"/>
    </location>
</feature>
<feature type="region of interest" description="Disordered" evidence="5">
    <location>
        <begin position="1"/>
        <end position="20"/>
    </location>
</feature>
<proteinExistence type="predicted"/>
<dbReference type="OrthoDB" id="5376138at2759"/>
<dbReference type="GO" id="GO:0022857">
    <property type="term" value="F:transmembrane transporter activity"/>
    <property type="evidence" value="ECO:0007669"/>
    <property type="project" value="InterPro"/>
</dbReference>
<comment type="subcellular location">
    <subcellularLocation>
        <location evidence="1">Membrane</location>
        <topology evidence="1">Multi-pass membrane protein</topology>
    </subcellularLocation>
</comment>
<dbReference type="FunFam" id="1.20.1250.20:FF:000088">
    <property type="entry name" value="MFS multidrug transporter, putative"/>
    <property type="match status" value="1"/>
</dbReference>
<organism evidence="8 9">
    <name type="scientific">Aspergillus glaucus CBS 516.65</name>
    <dbReference type="NCBI Taxonomy" id="1160497"/>
    <lineage>
        <taxon>Eukaryota</taxon>
        <taxon>Fungi</taxon>
        <taxon>Dikarya</taxon>
        <taxon>Ascomycota</taxon>
        <taxon>Pezizomycotina</taxon>
        <taxon>Eurotiomycetes</taxon>
        <taxon>Eurotiomycetidae</taxon>
        <taxon>Eurotiales</taxon>
        <taxon>Aspergillaceae</taxon>
        <taxon>Aspergillus</taxon>
        <taxon>Aspergillus subgen. Aspergillus</taxon>
    </lineage>
</organism>
<keyword evidence="3 6" id="KW-1133">Transmembrane helix</keyword>
<dbReference type="Pfam" id="PF07690">
    <property type="entry name" value="MFS_1"/>
    <property type="match status" value="1"/>
</dbReference>
<gene>
    <name evidence="8" type="ORF">ASPGLDRAFT_62614</name>
</gene>
<feature type="transmembrane region" description="Helical" evidence="6">
    <location>
        <begin position="351"/>
        <end position="376"/>
    </location>
</feature>
<keyword evidence="2 6" id="KW-0812">Transmembrane</keyword>
<reference evidence="9" key="1">
    <citation type="journal article" date="2017" name="Genome Biol.">
        <title>Comparative genomics reveals high biological diversity and specific adaptations in the industrially and medically important fungal genus Aspergillus.</title>
        <authorList>
            <person name="de Vries R.P."/>
            <person name="Riley R."/>
            <person name="Wiebenga A."/>
            <person name="Aguilar-Osorio G."/>
            <person name="Amillis S."/>
            <person name="Uchima C.A."/>
            <person name="Anderluh G."/>
            <person name="Asadollahi M."/>
            <person name="Askin M."/>
            <person name="Barry K."/>
            <person name="Battaglia E."/>
            <person name="Bayram O."/>
            <person name="Benocci T."/>
            <person name="Braus-Stromeyer S.A."/>
            <person name="Caldana C."/>
            <person name="Canovas D."/>
            <person name="Cerqueira G.C."/>
            <person name="Chen F."/>
            <person name="Chen W."/>
            <person name="Choi C."/>
            <person name="Clum A."/>
            <person name="Dos Santos R.A."/>
            <person name="Damasio A.R."/>
            <person name="Diallinas G."/>
            <person name="Emri T."/>
            <person name="Fekete E."/>
            <person name="Flipphi M."/>
            <person name="Freyberg S."/>
            <person name="Gallo A."/>
            <person name="Gournas C."/>
            <person name="Habgood R."/>
            <person name="Hainaut M."/>
            <person name="Harispe M.L."/>
            <person name="Henrissat B."/>
            <person name="Hilden K.S."/>
            <person name="Hope R."/>
            <person name="Hossain A."/>
            <person name="Karabika E."/>
            <person name="Karaffa L."/>
            <person name="Karanyi Z."/>
            <person name="Krasevec N."/>
            <person name="Kuo A."/>
            <person name="Kusch H."/>
            <person name="LaButti K."/>
            <person name="Lagendijk E.L."/>
            <person name="Lapidus A."/>
            <person name="Levasseur A."/>
            <person name="Lindquist E."/>
            <person name="Lipzen A."/>
            <person name="Logrieco A.F."/>
            <person name="MacCabe A."/>
            <person name="Maekelae M.R."/>
            <person name="Malavazi I."/>
            <person name="Melin P."/>
            <person name="Meyer V."/>
            <person name="Mielnichuk N."/>
            <person name="Miskei M."/>
            <person name="Molnar A.P."/>
            <person name="Mule G."/>
            <person name="Ngan C.Y."/>
            <person name="Orejas M."/>
            <person name="Orosz E."/>
            <person name="Ouedraogo J.P."/>
            <person name="Overkamp K.M."/>
            <person name="Park H.-S."/>
            <person name="Perrone G."/>
            <person name="Piumi F."/>
            <person name="Punt P.J."/>
            <person name="Ram A.F."/>
            <person name="Ramon A."/>
            <person name="Rauscher S."/>
            <person name="Record E."/>
            <person name="Riano-Pachon D.M."/>
            <person name="Robert V."/>
            <person name="Roehrig J."/>
            <person name="Ruller R."/>
            <person name="Salamov A."/>
            <person name="Salih N.S."/>
            <person name="Samson R.A."/>
            <person name="Sandor E."/>
            <person name="Sanguinetti M."/>
            <person name="Schuetze T."/>
            <person name="Sepcic K."/>
            <person name="Shelest E."/>
            <person name="Sherlock G."/>
            <person name="Sophianopoulou V."/>
            <person name="Squina F.M."/>
            <person name="Sun H."/>
            <person name="Susca A."/>
            <person name="Todd R.B."/>
            <person name="Tsang A."/>
            <person name="Unkles S.E."/>
            <person name="van de Wiele N."/>
            <person name="van Rossen-Uffink D."/>
            <person name="Oliveira J.V."/>
            <person name="Vesth T.C."/>
            <person name="Visser J."/>
            <person name="Yu J.-H."/>
            <person name="Zhou M."/>
            <person name="Andersen M.R."/>
            <person name="Archer D.B."/>
            <person name="Baker S.E."/>
            <person name="Benoit I."/>
            <person name="Brakhage A.A."/>
            <person name="Braus G.H."/>
            <person name="Fischer R."/>
            <person name="Frisvad J.C."/>
            <person name="Goldman G.H."/>
            <person name="Houbraken J."/>
            <person name="Oakley B."/>
            <person name="Pocsi I."/>
            <person name="Scazzocchio C."/>
            <person name="Seiboth B."/>
            <person name="vanKuyk P.A."/>
            <person name="Wortman J."/>
            <person name="Dyer P.S."/>
            <person name="Grigoriev I.V."/>
        </authorList>
    </citation>
    <scope>NUCLEOTIDE SEQUENCE [LARGE SCALE GENOMIC DNA]</scope>
    <source>
        <strain evidence="9">CBS 516.65</strain>
    </source>
</reference>
<feature type="compositionally biased region" description="Polar residues" evidence="5">
    <location>
        <begin position="544"/>
        <end position="568"/>
    </location>
</feature>
<evidence type="ECO:0000256" key="3">
    <source>
        <dbReference type="ARBA" id="ARBA00022989"/>
    </source>
</evidence>